<dbReference type="InterPro" id="IPR055771">
    <property type="entry name" value="DUF7347"/>
</dbReference>
<dbReference type="CDD" id="cd00090">
    <property type="entry name" value="HTH_ARSR"/>
    <property type="match status" value="1"/>
</dbReference>
<dbReference type="EMBL" id="JBHSXH010000009">
    <property type="protein sequence ID" value="MFC6824645.1"/>
    <property type="molecule type" value="Genomic_DNA"/>
</dbReference>
<evidence type="ECO:0000313" key="4">
    <source>
        <dbReference type="Proteomes" id="UP001596408"/>
    </source>
</evidence>
<dbReference type="Pfam" id="PF24038">
    <property type="entry name" value="DUF7347"/>
    <property type="match status" value="1"/>
</dbReference>
<accession>A0ABD5TVT4</accession>
<dbReference type="Proteomes" id="UP001596408">
    <property type="component" value="Unassembled WGS sequence"/>
</dbReference>
<evidence type="ECO:0000259" key="1">
    <source>
        <dbReference type="Pfam" id="PF24038"/>
    </source>
</evidence>
<reference evidence="3 4" key="1">
    <citation type="journal article" date="2019" name="Int. J. Syst. Evol. Microbiol.">
        <title>The Global Catalogue of Microorganisms (GCM) 10K type strain sequencing project: providing services to taxonomists for standard genome sequencing and annotation.</title>
        <authorList>
            <consortium name="The Broad Institute Genomics Platform"/>
            <consortium name="The Broad Institute Genome Sequencing Center for Infectious Disease"/>
            <person name="Wu L."/>
            <person name="Ma J."/>
        </authorList>
    </citation>
    <scope>NUCLEOTIDE SEQUENCE [LARGE SCALE GENOMIC DNA]</scope>
    <source>
        <strain evidence="3 4">YIM 94188</strain>
    </source>
</reference>
<evidence type="ECO:0000313" key="3">
    <source>
        <dbReference type="EMBL" id="MFC6824645.1"/>
    </source>
</evidence>
<protein>
    <submittedName>
        <fullName evidence="3">Winged helix-turn-helix domain-containing protein</fullName>
    </submittedName>
</protein>
<dbReference type="Pfam" id="PF24042">
    <property type="entry name" value="DUF7351"/>
    <property type="match status" value="1"/>
</dbReference>
<keyword evidence="4" id="KW-1185">Reference proteome</keyword>
<dbReference type="AlphaFoldDB" id="A0ABD5TVT4"/>
<gene>
    <name evidence="3" type="ORF">ACFQEV_06490</name>
</gene>
<feature type="domain" description="DUF7347" evidence="1">
    <location>
        <begin position="16"/>
        <end position="91"/>
    </location>
</feature>
<dbReference type="RefSeq" id="WP_379693828.1">
    <property type="nucleotide sequence ID" value="NZ_JBHSXH010000009.1"/>
</dbReference>
<dbReference type="Gene3D" id="1.10.10.10">
    <property type="entry name" value="Winged helix-like DNA-binding domain superfamily/Winged helix DNA-binding domain"/>
    <property type="match status" value="1"/>
</dbReference>
<sequence>MSRADGLQSCDDCMEPADAFSLVGDETRLSILEALWRLDGPARFSDVRNEIQMRDSAQFNYHLGKLTGQFVRKTDEGYELRTAGRRVVQAVLAGSFTQHPRRELDIDDPCVRCGETLTAHYEDEMLCIDCPACGHGHGEYSFPPGGLHDRTDAEVLDAFDQRVRHLNCLAKDGVCPECNGRMETTIERGEECCLGGTLRASHVCRQCAHERCAAVGLALLDQSAVGNFYADHGETLSDVPYWRLDWCVSDAPVTVESTDPWRLRVDIKIADETLRVTVDGDLNVVETTRESAESPPSV</sequence>
<dbReference type="InterPro" id="IPR011991">
    <property type="entry name" value="ArsR-like_HTH"/>
</dbReference>
<evidence type="ECO:0000259" key="2">
    <source>
        <dbReference type="Pfam" id="PF24042"/>
    </source>
</evidence>
<name>A0ABD5TVT4_9EURY</name>
<dbReference type="InterPro" id="IPR036390">
    <property type="entry name" value="WH_DNA-bd_sf"/>
</dbReference>
<organism evidence="3 4">
    <name type="scientific">Halopelagius fulvigenes</name>
    <dbReference type="NCBI Taxonomy" id="1198324"/>
    <lineage>
        <taxon>Archaea</taxon>
        <taxon>Methanobacteriati</taxon>
        <taxon>Methanobacteriota</taxon>
        <taxon>Stenosarchaea group</taxon>
        <taxon>Halobacteria</taxon>
        <taxon>Halobacteriales</taxon>
        <taxon>Haloferacaceae</taxon>
    </lineage>
</organism>
<comment type="caution">
    <text evidence="3">The sequence shown here is derived from an EMBL/GenBank/DDBJ whole genome shotgun (WGS) entry which is preliminary data.</text>
</comment>
<dbReference type="InterPro" id="IPR055775">
    <property type="entry name" value="DUF7351"/>
</dbReference>
<dbReference type="SUPFAM" id="SSF46785">
    <property type="entry name" value="Winged helix' DNA-binding domain"/>
    <property type="match status" value="1"/>
</dbReference>
<feature type="domain" description="DUF7351" evidence="2">
    <location>
        <begin position="107"/>
        <end position="284"/>
    </location>
</feature>
<dbReference type="InterPro" id="IPR036388">
    <property type="entry name" value="WH-like_DNA-bd_sf"/>
</dbReference>
<proteinExistence type="predicted"/>